<dbReference type="InterPro" id="IPR006534">
    <property type="entry name" value="P-type_ATPase_IIIA"/>
</dbReference>
<evidence type="ECO:0000313" key="13">
    <source>
        <dbReference type="Proteomes" id="UP000032233"/>
    </source>
</evidence>
<accession>A0A0D2J6B9</accession>
<dbReference type="SFLD" id="SFLDS00003">
    <property type="entry name" value="Haloacid_Dehalogenase"/>
    <property type="match status" value="1"/>
</dbReference>
<dbReference type="FunFam" id="3.40.1110.10:FF:000005">
    <property type="entry name" value="Plasma membrane ATPase"/>
    <property type="match status" value="1"/>
</dbReference>
<evidence type="ECO:0000256" key="2">
    <source>
        <dbReference type="ARBA" id="ARBA00008804"/>
    </source>
</evidence>
<dbReference type="NCBIfam" id="TIGR01647">
    <property type="entry name" value="ATPase-IIIA_H"/>
    <property type="match status" value="1"/>
</dbReference>
<feature type="transmembrane region" description="Helical" evidence="10">
    <location>
        <begin position="777"/>
        <end position="793"/>
    </location>
</feature>
<keyword evidence="4 10" id="KW-0812">Transmembrane</keyword>
<keyword evidence="8 10" id="KW-1133">Transmembrane helix</keyword>
<feature type="domain" description="Cation-transporting P-type ATPase N-terminal" evidence="11">
    <location>
        <begin position="10"/>
        <end position="82"/>
    </location>
</feature>
<dbReference type="InterPro" id="IPR059000">
    <property type="entry name" value="ATPase_P-type_domA"/>
</dbReference>
<dbReference type="InterPro" id="IPR001757">
    <property type="entry name" value="P_typ_ATPase"/>
</dbReference>
<dbReference type="CDD" id="cd02076">
    <property type="entry name" value="P-type_ATPase_H"/>
    <property type="match status" value="1"/>
</dbReference>
<dbReference type="PANTHER" id="PTHR42861">
    <property type="entry name" value="CALCIUM-TRANSPORTING ATPASE"/>
    <property type="match status" value="1"/>
</dbReference>
<comment type="similarity">
    <text evidence="2">Belongs to the cation transport ATPase (P-type) (TC 3.A.3) family. Type IIIA subfamily.</text>
</comment>
<dbReference type="Gene3D" id="3.40.50.1000">
    <property type="entry name" value="HAD superfamily/HAD-like"/>
    <property type="match status" value="1"/>
</dbReference>
<dbReference type="SUPFAM" id="SSF81665">
    <property type="entry name" value="Calcium ATPase, transmembrane domain M"/>
    <property type="match status" value="1"/>
</dbReference>
<dbReference type="GO" id="GO:0120029">
    <property type="term" value="P:proton export across plasma membrane"/>
    <property type="evidence" value="ECO:0007669"/>
    <property type="project" value="InterPro"/>
</dbReference>
<evidence type="ECO:0000259" key="11">
    <source>
        <dbReference type="SMART" id="SM00831"/>
    </source>
</evidence>
<dbReference type="RefSeq" id="WP_044348780.1">
    <property type="nucleotide sequence ID" value="NZ_AZAC01000014.1"/>
</dbReference>
<dbReference type="Pfam" id="PF00702">
    <property type="entry name" value="Hydrolase"/>
    <property type="match status" value="1"/>
</dbReference>
<dbReference type="SFLD" id="SFLDF00027">
    <property type="entry name" value="p-type_atpase"/>
    <property type="match status" value="1"/>
</dbReference>
<dbReference type="FunCoup" id="A0A0D2J6B9">
    <property type="interactions" value="272"/>
</dbReference>
<comment type="caution">
    <text evidence="12">The sequence shown here is derived from an EMBL/GenBank/DDBJ whole genome shotgun (WGS) entry which is preliminary data.</text>
</comment>
<dbReference type="InterPro" id="IPR004014">
    <property type="entry name" value="ATPase_P-typ_cation-transptr_N"/>
</dbReference>
<evidence type="ECO:0000256" key="1">
    <source>
        <dbReference type="ARBA" id="ARBA00004141"/>
    </source>
</evidence>
<name>A0A0D2J6B9_9BACT</name>
<organism evidence="12 13">
    <name type="scientific">Dethiosulfatarculus sandiegensis</name>
    <dbReference type="NCBI Taxonomy" id="1429043"/>
    <lineage>
        <taxon>Bacteria</taxon>
        <taxon>Pseudomonadati</taxon>
        <taxon>Thermodesulfobacteriota</taxon>
        <taxon>Desulfarculia</taxon>
        <taxon>Desulfarculales</taxon>
        <taxon>Desulfarculaceae</taxon>
        <taxon>Dethiosulfatarculus</taxon>
    </lineage>
</organism>
<keyword evidence="13" id="KW-1185">Reference proteome</keyword>
<keyword evidence="5" id="KW-0547">Nucleotide-binding</keyword>
<evidence type="ECO:0000256" key="8">
    <source>
        <dbReference type="ARBA" id="ARBA00022989"/>
    </source>
</evidence>
<dbReference type="GO" id="GO:0016020">
    <property type="term" value="C:membrane"/>
    <property type="evidence" value="ECO:0007669"/>
    <property type="project" value="UniProtKB-SubCell"/>
</dbReference>
<keyword evidence="6" id="KW-0067">ATP-binding</keyword>
<feature type="transmembrane region" description="Helical" evidence="10">
    <location>
        <begin position="716"/>
        <end position="735"/>
    </location>
</feature>
<evidence type="ECO:0000313" key="12">
    <source>
        <dbReference type="EMBL" id="KIX13689.1"/>
    </source>
</evidence>
<keyword evidence="7" id="KW-1278">Translocase</keyword>
<proteinExistence type="inferred from homology"/>
<dbReference type="GO" id="GO:0008553">
    <property type="term" value="F:P-type proton-exporting transporter activity"/>
    <property type="evidence" value="ECO:0007669"/>
    <property type="project" value="InterPro"/>
</dbReference>
<dbReference type="SUPFAM" id="SSF56784">
    <property type="entry name" value="HAD-like"/>
    <property type="match status" value="1"/>
</dbReference>
<dbReference type="FunFam" id="3.40.50.1000:FF:000008">
    <property type="entry name" value="Plasma membrane ATPase"/>
    <property type="match status" value="1"/>
</dbReference>
<evidence type="ECO:0000256" key="6">
    <source>
        <dbReference type="ARBA" id="ARBA00022840"/>
    </source>
</evidence>
<dbReference type="SMART" id="SM00831">
    <property type="entry name" value="Cation_ATPase_N"/>
    <property type="match status" value="1"/>
</dbReference>
<evidence type="ECO:0000256" key="10">
    <source>
        <dbReference type="SAM" id="Phobius"/>
    </source>
</evidence>
<reference evidence="12 13" key="1">
    <citation type="submission" date="2013-11" db="EMBL/GenBank/DDBJ databases">
        <title>Metagenomic analysis of a methanogenic consortium involved in long chain n-alkane degradation.</title>
        <authorList>
            <person name="Davidova I.A."/>
            <person name="Callaghan A.V."/>
            <person name="Wawrik B."/>
            <person name="Pruitt S."/>
            <person name="Marks C."/>
            <person name="Duncan K.E."/>
            <person name="Suflita J.M."/>
        </authorList>
    </citation>
    <scope>NUCLEOTIDE SEQUENCE [LARGE SCALE GENOMIC DNA]</scope>
    <source>
        <strain evidence="12 13">SPR</strain>
    </source>
</reference>
<dbReference type="EMBL" id="AZAC01000014">
    <property type="protein sequence ID" value="KIX13689.1"/>
    <property type="molecule type" value="Genomic_DNA"/>
</dbReference>
<dbReference type="Proteomes" id="UP000032233">
    <property type="component" value="Unassembled WGS sequence"/>
</dbReference>
<dbReference type="InterPro" id="IPR023299">
    <property type="entry name" value="ATPase_P-typ_cyto_dom_N"/>
</dbReference>
<dbReference type="Gene3D" id="1.20.1110.10">
    <property type="entry name" value="Calcium-transporting ATPase, transmembrane domain"/>
    <property type="match status" value="1"/>
</dbReference>
<dbReference type="Gene3D" id="3.40.1110.10">
    <property type="entry name" value="Calcium-transporting ATPase, cytoplasmic domain N"/>
    <property type="match status" value="1"/>
</dbReference>
<dbReference type="InterPro" id="IPR036412">
    <property type="entry name" value="HAD-like_sf"/>
</dbReference>
<feature type="transmembrane region" description="Helical" evidence="10">
    <location>
        <begin position="683"/>
        <end position="704"/>
    </location>
</feature>
<dbReference type="STRING" id="1429043.X474_11960"/>
<evidence type="ECO:0000256" key="9">
    <source>
        <dbReference type="ARBA" id="ARBA00023136"/>
    </source>
</evidence>
<dbReference type="InParanoid" id="A0A0D2J6B9"/>
<evidence type="ECO:0000256" key="3">
    <source>
        <dbReference type="ARBA" id="ARBA00022553"/>
    </source>
</evidence>
<dbReference type="SFLD" id="SFLDG00002">
    <property type="entry name" value="C1.7:_P-type_atpase_like"/>
    <property type="match status" value="1"/>
</dbReference>
<evidence type="ECO:0000256" key="7">
    <source>
        <dbReference type="ARBA" id="ARBA00022967"/>
    </source>
</evidence>
<dbReference type="GO" id="GO:0005524">
    <property type="term" value="F:ATP binding"/>
    <property type="evidence" value="ECO:0007669"/>
    <property type="project" value="UniProtKB-KW"/>
</dbReference>
<dbReference type="OrthoDB" id="9763278at2"/>
<dbReference type="InterPro" id="IPR023214">
    <property type="entry name" value="HAD_sf"/>
</dbReference>
<dbReference type="InterPro" id="IPR018303">
    <property type="entry name" value="ATPase_P-typ_P_site"/>
</dbReference>
<dbReference type="Gene3D" id="2.70.150.10">
    <property type="entry name" value="Calcium-transporting ATPase, cytoplasmic transduction domain A"/>
    <property type="match status" value="1"/>
</dbReference>
<dbReference type="PROSITE" id="PS00154">
    <property type="entry name" value="ATPASE_E1_E2"/>
    <property type="match status" value="1"/>
</dbReference>
<gene>
    <name evidence="12" type="ORF">X474_11960</name>
</gene>
<dbReference type="PRINTS" id="PR00120">
    <property type="entry name" value="HATPASE"/>
</dbReference>
<dbReference type="PATRIC" id="fig|1429043.3.peg.2549"/>
<dbReference type="NCBIfam" id="TIGR01494">
    <property type="entry name" value="ATPase_P-type"/>
    <property type="match status" value="2"/>
</dbReference>
<dbReference type="FunFam" id="2.70.150.10:FF:000042">
    <property type="entry name" value="Plasma membrane ATPase"/>
    <property type="match status" value="1"/>
</dbReference>
<dbReference type="InterPro" id="IPR008250">
    <property type="entry name" value="ATPase_P-typ_transduc_dom_A_sf"/>
</dbReference>
<dbReference type="InterPro" id="IPR023298">
    <property type="entry name" value="ATPase_P-typ_TM_dom_sf"/>
</dbReference>
<dbReference type="InterPro" id="IPR044492">
    <property type="entry name" value="P_typ_ATPase_HD_dom"/>
</dbReference>
<dbReference type="PRINTS" id="PR00119">
    <property type="entry name" value="CATATPASE"/>
</dbReference>
<dbReference type="SUPFAM" id="SSF81653">
    <property type="entry name" value="Calcium ATPase, transduction domain A"/>
    <property type="match status" value="1"/>
</dbReference>
<feature type="transmembrane region" description="Helical" evidence="10">
    <location>
        <begin position="265"/>
        <end position="293"/>
    </location>
</feature>
<comment type="subcellular location">
    <subcellularLocation>
        <location evidence="1">Membrane</location>
        <topology evidence="1">Multi-pass membrane protein</topology>
    </subcellularLocation>
</comment>
<feature type="transmembrane region" description="Helical" evidence="10">
    <location>
        <begin position="236"/>
        <end position="253"/>
    </location>
</feature>
<dbReference type="AlphaFoldDB" id="A0A0D2J6B9"/>
<keyword evidence="3" id="KW-0597">Phosphoprotein</keyword>
<keyword evidence="9 10" id="KW-0472">Membrane</keyword>
<dbReference type="Pfam" id="PF00690">
    <property type="entry name" value="Cation_ATPase_N"/>
    <property type="match status" value="1"/>
</dbReference>
<protein>
    <submittedName>
        <fullName evidence="12">Cation-transporting ATPase</fullName>
    </submittedName>
</protein>
<feature type="transmembrane region" description="Helical" evidence="10">
    <location>
        <begin position="83"/>
        <end position="102"/>
    </location>
</feature>
<evidence type="ECO:0000256" key="5">
    <source>
        <dbReference type="ARBA" id="ARBA00022741"/>
    </source>
</evidence>
<dbReference type="Pfam" id="PF00122">
    <property type="entry name" value="E1-E2_ATPase"/>
    <property type="match status" value="1"/>
</dbReference>
<sequence length="827" mass="89587">MAIEAISGEKSQEMSLEQLFEALDAKPQGLGSDEAQKRLDRFGPNALSEESKSALKVLAGFFWGPIPWMIEVAALLSSLVGHWADFGVIVVLLVFNALIGFYQEHKAESALTALKGQLALMAKCLRDGSWQEIPARNLVPGDVVHLKLGDIIPADVKLMQGGFLSVDQAALTGESLPVAKKAGDEAYSGSVAKKGEVSALVYATGENTFFGRTAHLVETASAPSHFQKAVLTIGNYLIYLTLALVVLLVLVGLERSLPIMDLLQFGLILTVAAIPVAMPAVLSVTMAVGALSLSKMKAIVSRLESIEEMAGMDVLCSDKTGTLTKNQLTLGSPLAFDKNPAEAVILAAALASQKDDPDPIDQAVRQGAEEKQDLSPFRVLEFIPFDPVSKRTEALVQGPDQEKFRVSKGAPQVMAELCRDRDLARKISDQVEELAAKGYRTLGVARQEENAAWSFLGILPLFDPPRDDAKETIEQALSHGIKVKMITGDHGAIARETARQLGLGMNIKPAEQVFSAVTGGLSDIVSQVEEADGFAQVFPEHKYNIVKTLQSNGHLVAMTGDGVNDAPALKQADVGIAVSGATDAARAAADLVLTAPGLKVIVRAVEEARRIFERMNSYAIYRITETIRIMIFVVLAMLIYNFYPITAIMIILLALLNDIPIMTIATDNTRLPAGPVRWEMKRVLTVASVLGGIGVVETFGLLMLAKNWLGLDLAQIQSFIFLKLAVAGHLTLFVARTPDSMWKGPYPASPMIYSALVTKLLATLVVGMGWFVAPISWANIALIWVYCLVWMQIEDWAKLSVLRHLDGLRKKTHAFSRRLGRVLVHRG</sequence>
<dbReference type="GO" id="GO:0016887">
    <property type="term" value="F:ATP hydrolysis activity"/>
    <property type="evidence" value="ECO:0007669"/>
    <property type="project" value="InterPro"/>
</dbReference>
<feature type="transmembrane region" description="Helical" evidence="10">
    <location>
        <begin position="57"/>
        <end position="77"/>
    </location>
</feature>
<evidence type="ECO:0000256" key="4">
    <source>
        <dbReference type="ARBA" id="ARBA00022692"/>
    </source>
</evidence>